<dbReference type="Proteomes" id="UP001233999">
    <property type="component" value="Unassembled WGS sequence"/>
</dbReference>
<dbReference type="Gene3D" id="1.10.287.70">
    <property type="match status" value="1"/>
</dbReference>
<keyword evidence="8" id="KW-0325">Glycoprotein</keyword>
<reference evidence="11" key="2">
    <citation type="submission" date="2023-05" db="EMBL/GenBank/DDBJ databases">
        <authorList>
            <person name="Fouks B."/>
        </authorList>
    </citation>
    <scope>NUCLEOTIDE SEQUENCE</scope>
    <source>
        <strain evidence="11">Stay&amp;Tobe</strain>
        <tissue evidence="11">Testes</tissue>
    </source>
</reference>
<reference evidence="11" key="1">
    <citation type="journal article" date="2023" name="IScience">
        <title>Live-bearing cockroach genome reveals convergent evolutionary mechanisms linked to viviparity in insects and beyond.</title>
        <authorList>
            <person name="Fouks B."/>
            <person name="Harrison M.C."/>
            <person name="Mikhailova A.A."/>
            <person name="Marchal E."/>
            <person name="English S."/>
            <person name="Carruthers M."/>
            <person name="Jennings E.C."/>
            <person name="Chiamaka E.L."/>
            <person name="Frigard R.A."/>
            <person name="Pippel M."/>
            <person name="Attardo G.M."/>
            <person name="Benoit J.B."/>
            <person name="Bornberg-Bauer E."/>
            <person name="Tobe S.S."/>
        </authorList>
    </citation>
    <scope>NUCLEOTIDE SEQUENCE</scope>
    <source>
        <strain evidence="11">Stay&amp;Tobe</strain>
    </source>
</reference>
<dbReference type="Pfam" id="PF00060">
    <property type="entry name" value="Lig_chan"/>
    <property type="match status" value="1"/>
</dbReference>
<feature type="transmembrane region" description="Helical" evidence="9">
    <location>
        <begin position="318"/>
        <end position="338"/>
    </location>
</feature>
<evidence type="ECO:0000256" key="7">
    <source>
        <dbReference type="ARBA" id="ARBA00023170"/>
    </source>
</evidence>
<comment type="caution">
    <text evidence="11">The sequence shown here is derived from an EMBL/GenBank/DDBJ whole genome shotgun (WGS) entry which is preliminary data.</text>
</comment>
<feature type="transmembrane region" description="Helical" evidence="9">
    <location>
        <begin position="506"/>
        <end position="527"/>
    </location>
</feature>
<keyword evidence="6 9" id="KW-0472">Membrane</keyword>
<dbReference type="Gene3D" id="3.40.190.10">
    <property type="entry name" value="Periplasmic binding protein-like II"/>
    <property type="match status" value="1"/>
</dbReference>
<evidence type="ECO:0000313" key="12">
    <source>
        <dbReference type="Proteomes" id="UP001233999"/>
    </source>
</evidence>
<dbReference type="SUPFAM" id="SSF53850">
    <property type="entry name" value="Periplasmic binding protein-like II"/>
    <property type="match status" value="1"/>
</dbReference>
<feature type="transmembrane region" description="Helical" evidence="9">
    <location>
        <begin position="251"/>
        <end position="276"/>
    </location>
</feature>
<keyword evidence="3" id="KW-1003">Cell membrane</keyword>
<dbReference type="GO" id="GO:0050906">
    <property type="term" value="P:detection of stimulus involved in sensory perception"/>
    <property type="evidence" value="ECO:0007669"/>
    <property type="project" value="UniProtKB-ARBA"/>
</dbReference>
<keyword evidence="5 9" id="KW-1133">Transmembrane helix</keyword>
<keyword evidence="4 9" id="KW-0812">Transmembrane</keyword>
<keyword evidence="7" id="KW-0675">Receptor</keyword>
<organism evidence="11 12">
    <name type="scientific">Diploptera punctata</name>
    <name type="common">Pacific beetle cockroach</name>
    <dbReference type="NCBI Taxonomy" id="6984"/>
    <lineage>
        <taxon>Eukaryota</taxon>
        <taxon>Metazoa</taxon>
        <taxon>Ecdysozoa</taxon>
        <taxon>Arthropoda</taxon>
        <taxon>Hexapoda</taxon>
        <taxon>Insecta</taxon>
        <taxon>Pterygota</taxon>
        <taxon>Neoptera</taxon>
        <taxon>Polyneoptera</taxon>
        <taxon>Dictyoptera</taxon>
        <taxon>Blattodea</taxon>
        <taxon>Blaberoidea</taxon>
        <taxon>Blaberidae</taxon>
        <taxon>Diplopterinae</taxon>
        <taxon>Diploptera</taxon>
    </lineage>
</organism>
<evidence type="ECO:0000313" key="11">
    <source>
        <dbReference type="EMBL" id="KAJ9599649.1"/>
    </source>
</evidence>
<evidence type="ECO:0000256" key="6">
    <source>
        <dbReference type="ARBA" id="ARBA00023136"/>
    </source>
</evidence>
<feature type="domain" description="Ionotropic glutamate receptor C-terminal" evidence="10">
    <location>
        <begin position="255"/>
        <end position="513"/>
    </location>
</feature>
<evidence type="ECO:0000256" key="5">
    <source>
        <dbReference type="ARBA" id="ARBA00022989"/>
    </source>
</evidence>
<proteinExistence type="inferred from homology"/>
<dbReference type="PANTHER" id="PTHR42643:SF30">
    <property type="entry name" value="IONOTROPIC RECEPTOR 40A-RELATED"/>
    <property type="match status" value="1"/>
</dbReference>
<evidence type="ECO:0000256" key="8">
    <source>
        <dbReference type="ARBA" id="ARBA00023180"/>
    </source>
</evidence>
<evidence type="ECO:0000256" key="4">
    <source>
        <dbReference type="ARBA" id="ARBA00022692"/>
    </source>
</evidence>
<dbReference type="GO" id="GO:0005886">
    <property type="term" value="C:plasma membrane"/>
    <property type="evidence" value="ECO:0007669"/>
    <property type="project" value="UniProtKB-SubCell"/>
</dbReference>
<dbReference type="PANTHER" id="PTHR42643">
    <property type="entry name" value="IONOTROPIC RECEPTOR 20A-RELATED"/>
    <property type="match status" value="1"/>
</dbReference>
<protein>
    <recommendedName>
        <fullName evidence="10">Ionotropic glutamate receptor C-terminal domain-containing protein</fullName>
    </recommendedName>
</protein>
<dbReference type="InterPro" id="IPR052192">
    <property type="entry name" value="Insect_Ionotropic_Sensory_Rcpt"/>
</dbReference>
<evidence type="ECO:0000256" key="3">
    <source>
        <dbReference type="ARBA" id="ARBA00022475"/>
    </source>
</evidence>
<evidence type="ECO:0000256" key="9">
    <source>
        <dbReference type="SAM" id="Phobius"/>
    </source>
</evidence>
<dbReference type="AlphaFoldDB" id="A0AAD8AI92"/>
<keyword evidence="12" id="KW-1185">Reference proteome</keyword>
<name>A0AAD8AI92_DIPPU</name>
<dbReference type="GO" id="GO:0015276">
    <property type="term" value="F:ligand-gated monoatomic ion channel activity"/>
    <property type="evidence" value="ECO:0007669"/>
    <property type="project" value="InterPro"/>
</dbReference>
<dbReference type="EMBL" id="JASPKZ010000737">
    <property type="protein sequence ID" value="KAJ9599649.1"/>
    <property type="molecule type" value="Genomic_DNA"/>
</dbReference>
<sequence>MNIISEKSSWNNRAKFLIVAYGALNETAELFAENMFTILKDYNEFIDVVLLIITVYTEENSSFPKNSNEINTVSQNVSMIYAFTLFPYLKGSCNHQFQLLIGKWYLDNNNDYSISGIEFFPSKIPKNFAGCTLKVGTIGLPPVVMKESWVTGNGGSGFVVTGTSLELIVLFANKLNFTLEFLEPISESELSEMFNVVSMLTNRHIHIMTGFIPVMQPLPTLLDFTFPFTIDTFKVVVPCPRAMAKVERITGLFTLSTWVVMLFVFILVSIVIWAMANIPLNNGIFKSLKNLSQSFSAAWAVLLGVSVPEMPVSSQMRLFFIVYVCYCFAISTVFQAYFTTYLVEPGYETRIKTYEDIKRAGLHLAAIPSFSDVLSYTGFSGLEHKFDNVKYNIFSDCVKRTMFHRDSFTVSATFFPSYLAHEAGIKDESKVVCFLDETGITLQIGAFLYKGSLLLGMLNAHILHSLEGGLLEIYWSRLKHTVNLRAENVEEDNEYVVFNVTHLTPVFFLLLFGYLVSGSVFVLEVLINIIKKKAHKHVTCHPVVRVVQY</sequence>
<evidence type="ECO:0000259" key="10">
    <source>
        <dbReference type="Pfam" id="PF00060"/>
    </source>
</evidence>
<comment type="subcellular location">
    <subcellularLocation>
        <location evidence="1">Cell membrane</location>
        <topology evidence="1">Multi-pass membrane protein</topology>
    </subcellularLocation>
</comment>
<gene>
    <name evidence="11" type="ORF">L9F63_026502</name>
</gene>
<evidence type="ECO:0000256" key="1">
    <source>
        <dbReference type="ARBA" id="ARBA00004651"/>
    </source>
</evidence>
<evidence type="ECO:0000256" key="2">
    <source>
        <dbReference type="ARBA" id="ARBA00008685"/>
    </source>
</evidence>
<accession>A0AAD8AI92</accession>
<dbReference type="InterPro" id="IPR001320">
    <property type="entry name" value="Iontro_rcpt_C"/>
</dbReference>
<comment type="similarity">
    <text evidence="2">Belongs to the glutamate-gated ion channel (TC 1.A.10.1) family.</text>
</comment>